<accession>A0ABQ2BDF6</accession>
<dbReference type="InterPro" id="IPR003362">
    <property type="entry name" value="Bact_transf"/>
</dbReference>
<evidence type="ECO:0000313" key="4">
    <source>
        <dbReference type="EMBL" id="GGI23589.1"/>
    </source>
</evidence>
<comment type="similarity">
    <text evidence="1">Belongs to the bacterial sugar transferase family.</text>
</comment>
<dbReference type="EMBL" id="BMDJ01000002">
    <property type="protein sequence ID" value="GGI23589.1"/>
    <property type="molecule type" value="Genomic_DNA"/>
</dbReference>
<dbReference type="PANTHER" id="PTHR30576">
    <property type="entry name" value="COLANIC BIOSYNTHESIS UDP-GLUCOSE LIPID CARRIER TRANSFERASE"/>
    <property type="match status" value="1"/>
</dbReference>
<dbReference type="PANTHER" id="PTHR30576:SF0">
    <property type="entry name" value="UNDECAPRENYL-PHOSPHATE N-ACETYLGALACTOSAMINYL 1-PHOSPHATE TRANSFERASE-RELATED"/>
    <property type="match status" value="1"/>
</dbReference>
<dbReference type="Pfam" id="PF02397">
    <property type="entry name" value="Bac_transf"/>
    <property type="match status" value="1"/>
</dbReference>
<dbReference type="RefSeq" id="WP_188412010.1">
    <property type="nucleotide sequence ID" value="NZ_BMDJ01000002.1"/>
</dbReference>
<sequence>MSEKIYATHGAPIIALVGFENTFSNMFADCNFGNKEVAHFENGMKMASAWADQNLNIVAIISYSEIMAPAGLALVETLKKKELPLVPFFLVVNYFNPNLRKLALSSGVSDVFRIPLKTTRIEKRVNFLIDNWDQLKDNIKSEVRQLKNIGFAKRAFDVFFAGIALFMFSPLFLIIYILIKLESKGPVFYYSLRAGTGFKVFKFYKFRSMFVNADQRIKDLKHLNQYDIDAGNKEVKETIKESHCSQCATEGKCQYPLYADNIQWCEKDFKYSKMASSGSAFFKIKNDPRITKVGNFIRNTSIDELPQLWNVIIGDMSIVGNRPLPLYEAEKLTTDKYVLRFAAPAGITGLWQVEKRGKGDMSEEERLMLDNTYAKNQSFVNDIKLILKTIPALLQKENV</sequence>
<evidence type="ECO:0000313" key="5">
    <source>
        <dbReference type="Proteomes" id="UP000645390"/>
    </source>
</evidence>
<proteinExistence type="inferred from homology"/>
<dbReference type="GO" id="GO:0016740">
    <property type="term" value="F:transferase activity"/>
    <property type="evidence" value="ECO:0007669"/>
    <property type="project" value="UniProtKB-KW"/>
</dbReference>
<dbReference type="Proteomes" id="UP000645390">
    <property type="component" value="Unassembled WGS sequence"/>
</dbReference>
<comment type="caution">
    <text evidence="4">The sequence shown here is derived from an EMBL/GenBank/DDBJ whole genome shotgun (WGS) entry which is preliminary data.</text>
</comment>
<protein>
    <submittedName>
        <fullName evidence="4">Glycosyl transferase</fullName>
    </submittedName>
</protein>
<evidence type="ECO:0000256" key="2">
    <source>
        <dbReference type="SAM" id="Phobius"/>
    </source>
</evidence>
<name>A0ABQ2BDF6_9SPHI</name>
<keyword evidence="2" id="KW-0472">Membrane</keyword>
<feature type="domain" description="Bacterial sugar transferase" evidence="3">
    <location>
        <begin position="153"/>
        <end position="394"/>
    </location>
</feature>
<keyword evidence="2" id="KW-1133">Transmembrane helix</keyword>
<organism evidence="4 5">
    <name type="scientific">Pedobacter mendelii</name>
    <dbReference type="NCBI Taxonomy" id="1908240"/>
    <lineage>
        <taxon>Bacteria</taxon>
        <taxon>Pseudomonadati</taxon>
        <taxon>Bacteroidota</taxon>
        <taxon>Sphingobacteriia</taxon>
        <taxon>Sphingobacteriales</taxon>
        <taxon>Sphingobacteriaceae</taxon>
        <taxon>Pedobacter</taxon>
    </lineage>
</organism>
<evidence type="ECO:0000256" key="1">
    <source>
        <dbReference type="ARBA" id="ARBA00006464"/>
    </source>
</evidence>
<reference evidence="5" key="1">
    <citation type="journal article" date="2019" name="Int. J. Syst. Evol. Microbiol.">
        <title>The Global Catalogue of Microorganisms (GCM) 10K type strain sequencing project: providing services to taxonomists for standard genome sequencing and annotation.</title>
        <authorList>
            <consortium name="The Broad Institute Genomics Platform"/>
            <consortium name="The Broad Institute Genome Sequencing Center for Infectious Disease"/>
            <person name="Wu L."/>
            <person name="Ma J."/>
        </authorList>
    </citation>
    <scope>NUCLEOTIDE SEQUENCE [LARGE SCALE GENOMIC DNA]</scope>
    <source>
        <strain evidence="5">CCM 8939</strain>
    </source>
</reference>
<keyword evidence="2" id="KW-0812">Transmembrane</keyword>
<keyword evidence="5" id="KW-1185">Reference proteome</keyword>
<evidence type="ECO:0000259" key="3">
    <source>
        <dbReference type="Pfam" id="PF02397"/>
    </source>
</evidence>
<feature type="transmembrane region" description="Helical" evidence="2">
    <location>
        <begin position="155"/>
        <end position="179"/>
    </location>
</feature>
<keyword evidence="4" id="KW-0808">Transferase</keyword>
<gene>
    <name evidence="4" type="ORF">GCM10008119_08400</name>
</gene>